<evidence type="ECO:0000313" key="1">
    <source>
        <dbReference type="EMBL" id="MDR6630374.1"/>
    </source>
</evidence>
<comment type="caution">
    <text evidence="1">The sequence shown here is derived from an EMBL/GenBank/DDBJ whole genome shotgun (WGS) entry which is preliminary data.</text>
</comment>
<dbReference type="Proteomes" id="UP001262767">
    <property type="component" value="Unassembled WGS sequence"/>
</dbReference>
<name>A0AAW8LHD8_ACILW</name>
<proteinExistence type="predicted"/>
<organism evidence="1 2">
    <name type="scientific">Acinetobacter lwoffii</name>
    <dbReference type="NCBI Taxonomy" id="28090"/>
    <lineage>
        <taxon>Bacteria</taxon>
        <taxon>Pseudomonadati</taxon>
        <taxon>Pseudomonadota</taxon>
        <taxon>Gammaproteobacteria</taxon>
        <taxon>Moraxellales</taxon>
        <taxon>Moraxellaceae</taxon>
        <taxon>Acinetobacter</taxon>
    </lineage>
</organism>
<accession>A0AAW8LHD8</accession>
<sequence>MKEDLSDGARYLVTFNQGQDCVEATYIAEYKLFSHIAGSISLADAEKIEPVKPDRSE</sequence>
<dbReference type="EMBL" id="JAVDSC010000012">
    <property type="protein sequence ID" value="MDR6630374.1"/>
    <property type="molecule type" value="Genomic_DNA"/>
</dbReference>
<gene>
    <name evidence="1" type="ORF">J2X86_002429</name>
</gene>
<protein>
    <submittedName>
        <fullName evidence="1">Uncharacterized protein</fullName>
    </submittedName>
</protein>
<reference evidence="1" key="1">
    <citation type="submission" date="2023-07" db="EMBL/GenBank/DDBJ databases">
        <title>Sorghum-associated microbial communities from plants grown in Nebraska, USA.</title>
        <authorList>
            <person name="Schachtman D."/>
        </authorList>
    </citation>
    <scope>NUCLEOTIDE SEQUENCE</scope>
    <source>
        <strain evidence="1">BE44</strain>
    </source>
</reference>
<dbReference type="RefSeq" id="WP_310077871.1">
    <property type="nucleotide sequence ID" value="NZ_JAVDSC010000012.1"/>
</dbReference>
<evidence type="ECO:0000313" key="2">
    <source>
        <dbReference type="Proteomes" id="UP001262767"/>
    </source>
</evidence>
<dbReference type="AlphaFoldDB" id="A0AAW8LHD8"/>